<evidence type="ECO:0000313" key="3">
    <source>
        <dbReference type="Proteomes" id="UP000076925"/>
    </source>
</evidence>
<gene>
    <name evidence="2" type="ORF">WA1_06330</name>
</gene>
<dbReference type="PANTHER" id="PTHR10098">
    <property type="entry name" value="RAPSYN-RELATED"/>
    <property type="match status" value="1"/>
</dbReference>
<protein>
    <submittedName>
        <fullName evidence="2">Uncharacterized protein</fullName>
    </submittedName>
</protein>
<comment type="caution">
    <text evidence="2">The sequence shown here is derived from an EMBL/GenBank/DDBJ whole genome shotgun (WGS) entry which is preliminary data.</text>
</comment>
<dbReference type="PROSITE" id="PS50005">
    <property type="entry name" value="TPR"/>
    <property type="match status" value="1"/>
</dbReference>
<feature type="repeat" description="TPR" evidence="1">
    <location>
        <begin position="31"/>
        <end position="64"/>
    </location>
</feature>
<dbReference type="InterPro" id="IPR011990">
    <property type="entry name" value="TPR-like_helical_dom_sf"/>
</dbReference>
<organism evidence="2 3">
    <name type="scientific">Scytonema hofmannii PCC 7110</name>
    <dbReference type="NCBI Taxonomy" id="128403"/>
    <lineage>
        <taxon>Bacteria</taxon>
        <taxon>Bacillati</taxon>
        <taxon>Cyanobacteriota</taxon>
        <taxon>Cyanophyceae</taxon>
        <taxon>Nostocales</taxon>
        <taxon>Scytonemataceae</taxon>
        <taxon>Scytonema</taxon>
    </lineage>
</organism>
<dbReference type="PANTHER" id="PTHR10098:SF108">
    <property type="entry name" value="TETRATRICOPEPTIDE REPEAT PROTEIN 28"/>
    <property type="match status" value="1"/>
</dbReference>
<evidence type="ECO:0000256" key="1">
    <source>
        <dbReference type="PROSITE-ProRule" id="PRU00339"/>
    </source>
</evidence>
<name>A0A139WSN4_9CYAN</name>
<dbReference type="Proteomes" id="UP000076925">
    <property type="component" value="Unassembled WGS sequence"/>
</dbReference>
<dbReference type="AlphaFoldDB" id="A0A139WSN4"/>
<dbReference type="EMBL" id="ANNX02000051">
    <property type="protein sequence ID" value="KYC35440.1"/>
    <property type="molecule type" value="Genomic_DNA"/>
</dbReference>
<dbReference type="Gene3D" id="1.25.40.10">
    <property type="entry name" value="Tetratricopeptide repeat domain"/>
    <property type="match status" value="1"/>
</dbReference>
<reference evidence="2 3" key="1">
    <citation type="journal article" date="2013" name="Genome Biol. Evol.">
        <title>Genomes of Stigonematalean cyanobacteria (subsection V) and the evolution of oxygenic photosynthesis from prokaryotes to plastids.</title>
        <authorList>
            <person name="Dagan T."/>
            <person name="Roettger M."/>
            <person name="Stucken K."/>
            <person name="Landan G."/>
            <person name="Koch R."/>
            <person name="Major P."/>
            <person name="Gould S.B."/>
            <person name="Goremykin V.V."/>
            <person name="Rippka R."/>
            <person name="Tandeau de Marsac N."/>
            <person name="Gugger M."/>
            <person name="Lockhart P.J."/>
            <person name="Allen J.F."/>
            <person name="Brune I."/>
            <person name="Maus I."/>
            <person name="Puhler A."/>
            <person name="Martin W.F."/>
        </authorList>
    </citation>
    <scope>NUCLEOTIDE SEQUENCE [LARGE SCALE GENOMIC DNA]</scope>
    <source>
        <strain evidence="2 3">PCC 7110</strain>
    </source>
</reference>
<keyword evidence="1" id="KW-0802">TPR repeat</keyword>
<keyword evidence="3" id="KW-1185">Reference proteome</keyword>
<dbReference type="SUPFAM" id="SSF48452">
    <property type="entry name" value="TPR-like"/>
    <property type="match status" value="1"/>
</dbReference>
<dbReference type="Pfam" id="PF13424">
    <property type="entry name" value="TPR_12"/>
    <property type="match status" value="1"/>
</dbReference>
<sequence length="93" mass="10686">MGLGEMKNALDCLNEALKIYRSTLKDLAKEAWVIDVIGFVYSQIGESEIAFKYYNQALEIQRQRKDLLRQAEILRKIGSLQSKLGKYELAMKS</sequence>
<evidence type="ECO:0000313" key="2">
    <source>
        <dbReference type="EMBL" id="KYC35440.1"/>
    </source>
</evidence>
<dbReference type="STRING" id="128403.WA1_06330"/>
<dbReference type="InterPro" id="IPR019734">
    <property type="entry name" value="TPR_rpt"/>
</dbReference>
<proteinExistence type="predicted"/>
<accession>A0A139WSN4</accession>